<organism evidence="2">
    <name type="scientific">marine sediment metagenome</name>
    <dbReference type="NCBI Taxonomy" id="412755"/>
    <lineage>
        <taxon>unclassified sequences</taxon>
        <taxon>metagenomes</taxon>
        <taxon>ecological metagenomes</taxon>
    </lineage>
</organism>
<sequence length="163" mass="17988">MAKKKRKAVKKTTGSKPTPEEIAEINISTSPEAEAPKKSKDSPEMEVAKKKAAAIIEAAKKGDKNQVELNEAFKNEKATVFISRYKEHCLTMLPIVLRPNPVTGANEKISPGKDIQFHRGVYATSDKEEIKWLEARPSFGSVITIAKSSPEEIKKEVAKQLGE</sequence>
<feature type="compositionally biased region" description="Basic and acidic residues" evidence="1">
    <location>
        <begin position="34"/>
        <end position="47"/>
    </location>
</feature>
<dbReference type="AlphaFoldDB" id="X0TFD0"/>
<dbReference type="EMBL" id="BARS01009448">
    <property type="protein sequence ID" value="GAF74775.1"/>
    <property type="molecule type" value="Genomic_DNA"/>
</dbReference>
<feature type="compositionally biased region" description="Basic residues" evidence="1">
    <location>
        <begin position="1"/>
        <end position="10"/>
    </location>
</feature>
<comment type="caution">
    <text evidence="2">The sequence shown here is derived from an EMBL/GenBank/DDBJ whole genome shotgun (WGS) entry which is preliminary data.</text>
</comment>
<reference evidence="2" key="1">
    <citation type="journal article" date="2014" name="Front. Microbiol.">
        <title>High frequency of phylogenetically diverse reductive dehalogenase-homologous genes in deep subseafloor sedimentary metagenomes.</title>
        <authorList>
            <person name="Kawai M."/>
            <person name="Futagami T."/>
            <person name="Toyoda A."/>
            <person name="Takaki Y."/>
            <person name="Nishi S."/>
            <person name="Hori S."/>
            <person name="Arai W."/>
            <person name="Tsubouchi T."/>
            <person name="Morono Y."/>
            <person name="Uchiyama I."/>
            <person name="Ito T."/>
            <person name="Fujiyama A."/>
            <person name="Inagaki F."/>
            <person name="Takami H."/>
        </authorList>
    </citation>
    <scope>NUCLEOTIDE SEQUENCE</scope>
    <source>
        <strain evidence="2">Expedition CK06-06</strain>
    </source>
</reference>
<accession>X0TFD0</accession>
<gene>
    <name evidence="2" type="ORF">S01H1_17765</name>
</gene>
<protein>
    <submittedName>
        <fullName evidence="2">Uncharacterized protein</fullName>
    </submittedName>
</protein>
<feature type="region of interest" description="Disordered" evidence="1">
    <location>
        <begin position="1"/>
        <end position="47"/>
    </location>
</feature>
<name>X0TFD0_9ZZZZ</name>
<evidence type="ECO:0000313" key="2">
    <source>
        <dbReference type="EMBL" id="GAF74775.1"/>
    </source>
</evidence>
<evidence type="ECO:0000256" key="1">
    <source>
        <dbReference type="SAM" id="MobiDB-lite"/>
    </source>
</evidence>
<proteinExistence type="predicted"/>